<comment type="caution">
    <text evidence="2">The sequence shown here is derived from an EMBL/GenBank/DDBJ whole genome shotgun (WGS) entry which is preliminary data.</text>
</comment>
<proteinExistence type="predicted"/>
<dbReference type="InterPro" id="IPR014710">
    <property type="entry name" value="RmlC-like_jellyroll"/>
</dbReference>
<dbReference type="Proteomes" id="UP000182229">
    <property type="component" value="Unassembled WGS sequence"/>
</dbReference>
<reference evidence="2 3" key="2">
    <citation type="submission" date="2016-12" db="EMBL/GenBank/DDBJ databases">
        <title>Draft Genome Sequence of Cystobacter ferrugineus Strain Cbfe23.</title>
        <authorList>
            <person name="Akbar S."/>
            <person name="Dowd S.E."/>
            <person name="Stevens D.C."/>
        </authorList>
    </citation>
    <scope>NUCLEOTIDE SEQUENCE [LARGE SCALE GENOMIC DNA]</scope>
    <source>
        <strain evidence="2 3">Cbfe23</strain>
    </source>
</reference>
<dbReference type="InterPro" id="IPR009327">
    <property type="entry name" value="Cupin_DUF985"/>
</dbReference>
<sequence length="165" mass="18288">MIDELVRTLGLAPHPEGGFFRETWRSAVTVETPRGTRSVGTAIYYLLPRGTFAAWHRVSSAELWHFYDGHALTMYLLDETQGRLETVTLGRDVTRGERPQVLVPAGVLQAALPQGEYTLCGCTVAPGFDFSDWEMPRGEELAARHPEHAELFRQLSHPGVPKSGG</sequence>
<dbReference type="InterPro" id="IPR039935">
    <property type="entry name" value="YML079W-like"/>
</dbReference>
<dbReference type="Pfam" id="PF06172">
    <property type="entry name" value="Cupin_5"/>
    <property type="match status" value="1"/>
</dbReference>
<dbReference type="OrthoDB" id="9798288at2"/>
<accession>A0A1L9BKP0</accession>
<dbReference type="InterPro" id="IPR011051">
    <property type="entry name" value="RmlC_Cupin_sf"/>
</dbReference>
<evidence type="ECO:0000313" key="2">
    <source>
        <dbReference type="EMBL" id="OJH42817.1"/>
    </source>
</evidence>
<dbReference type="PANTHER" id="PTHR33387:SF3">
    <property type="entry name" value="DUF985 DOMAIN-CONTAINING PROTEIN"/>
    <property type="match status" value="1"/>
</dbReference>
<evidence type="ECO:0000259" key="1">
    <source>
        <dbReference type="Pfam" id="PF06172"/>
    </source>
</evidence>
<keyword evidence="3" id="KW-1185">Reference proteome</keyword>
<dbReference type="PANTHER" id="PTHR33387">
    <property type="entry name" value="RMLC-LIKE JELLY ROLL FOLD PROTEIN"/>
    <property type="match status" value="1"/>
</dbReference>
<gene>
    <name evidence="2" type="ORF">BON30_06495</name>
</gene>
<organism evidence="2 3">
    <name type="scientific">Cystobacter ferrugineus</name>
    <dbReference type="NCBI Taxonomy" id="83449"/>
    <lineage>
        <taxon>Bacteria</taxon>
        <taxon>Pseudomonadati</taxon>
        <taxon>Myxococcota</taxon>
        <taxon>Myxococcia</taxon>
        <taxon>Myxococcales</taxon>
        <taxon>Cystobacterineae</taxon>
        <taxon>Archangiaceae</taxon>
        <taxon>Cystobacter</taxon>
    </lineage>
</organism>
<reference evidence="3" key="1">
    <citation type="submission" date="2016-11" db="EMBL/GenBank/DDBJ databases">
        <authorList>
            <person name="Shukria A."/>
            <person name="Stevens D.C."/>
        </authorList>
    </citation>
    <scope>NUCLEOTIDE SEQUENCE [LARGE SCALE GENOMIC DNA]</scope>
    <source>
        <strain evidence="3">Cbfe23</strain>
    </source>
</reference>
<dbReference type="RefSeq" id="WP_071896912.1">
    <property type="nucleotide sequence ID" value="NZ_MPIN01000001.1"/>
</dbReference>
<protein>
    <recommendedName>
        <fullName evidence="1">DUF985 domain-containing protein</fullName>
    </recommendedName>
</protein>
<dbReference type="Gene3D" id="2.60.120.10">
    <property type="entry name" value="Jelly Rolls"/>
    <property type="match status" value="1"/>
</dbReference>
<name>A0A1L9BKP0_9BACT</name>
<dbReference type="STRING" id="83449.BON30_06495"/>
<evidence type="ECO:0000313" key="3">
    <source>
        <dbReference type="Proteomes" id="UP000182229"/>
    </source>
</evidence>
<dbReference type="SUPFAM" id="SSF51182">
    <property type="entry name" value="RmlC-like cupins"/>
    <property type="match status" value="1"/>
</dbReference>
<feature type="domain" description="DUF985" evidence="1">
    <location>
        <begin position="4"/>
        <end position="135"/>
    </location>
</feature>
<dbReference type="AlphaFoldDB" id="A0A1L9BKP0"/>
<dbReference type="CDD" id="cd06121">
    <property type="entry name" value="cupin_YML079wp"/>
    <property type="match status" value="1"/>
</dbReference>
<dbReference type="EMBL" id="MPIN01000001">
    <property type="protein sequence ID" value="OJH42817.1"/>
    <property type="molecule type" value="Genomic_DNA"/>
</dbReference>